<dbReference type="GO" id="GO:0032259">
    <property type="term" value="P:methylation"/>
    <property type="evidence" value="ECO:0007669"/>
    <property type="project" value="UniProtKB-KW"/>
</dbReference>
<dbReference type="EC" id="2.1.1.-" evidence="2"/>
<keyword evidence="2" id="KW-0808">Transferase</keyword>
<name>A0ABV8DYA9_9NOCA</name>
<proteinExistence type="predicted"/>
<reference evidence="3" key="1">
    <citation type="journal article" date="2019" name="Int. J. Syst. Evol. Microbiol.">
        <title>The Global Catalogue of Microorganisms (GCM) 10K type strain sequencing project: providing services to taxonomists for standard genome sequencing and annotation.</title>
        <authorList>
            <consortium name="The Broad Institute Genomics Platform"/>
            <consortium name="The Broad Institute Genome Sequencing Center for Infectious Disease"/>
            <person name="Wu L."/>
            <person name="Ma J."/>
        </authorList>
    </citation>
    <scope>NUCLEOTIDE SEQUENCE [LARGE SCALE GENOMIC DNA]</scope>
    <source>
        <strain evidence="3">CGMCC 4.7330</strain>
    </source>
</reference>
<evidence type="ECO:0000313" key="2">
    <source>
        <dbReference type="EMBL" id="MFC3965142.1"/>
    </source>
</evidence>
<protein>
    <submittedName>
        <fullName evidence="2">Class I SAM-dependent methyltransferase</fullName>
        <ecNumber evidence="2">2.1.1.-</ecNumber>
    </submittedName>
</protein>
<dbReference type="PANTHER" id="PTHR43591:SF110">
    <property type="entry name" value="RHODANESE DOMAIN-CONTAINING PROTEIN"/>
    <property type="match status" value="1"/>
</dbReference>
<comment type="caution">
    <text evidence="2">The sequence shown here is derived from an EMBL/GenBank/DDBJ whole genome shotgun (WGS) entry which is preliminary data.</text>
</comment>
<accession>A0ABV8DYA9</accession>
<dbReference type="InterPro" id="IPR013216">
    <property type="entry name" value="Methyltransf_11"/>
</dbReference>
<keyword evidence="3" id="KW-1185">Reference proteome</keyword>
<organism evidence="2 3">
    <name type="scientific">Nocardia jiangsuensis</name>
    <dbReference type="NCBI Taxonomy" id="1691563"/>
    <lineage>
        <taxon>Bacteria</taxon>
        <taxon>Bacillati</taxon>
        <taxon>Actinomycetota</taxon>
        <taxon>Actinomycetes</taxon>
        <taxon>Mycobacteriales</taxon>
        <taxon>Nocardiaceae</taxon>
        <taxon>Nocardia</taxon>
    </lineage>
</organism>
<dbReference type="GO" id="GO:0008168">
    <property type="term" value="F:methyltransferase activity"/>
    <property type="evidence" value="ECO:0007669"/>
    <property type="project" value="UniProtKB-KW"/>
</dbReference>
<evidence type="ECO:0000259" key="1">
    <source>
        <dbReference type="Pfam" id="PF08241"/>
    </source>
</evidence>
<dbReference type="CDD" id="cd02440">
    <property type="entry name" value="AdoMet_MTases"/>
    <property type="match status" value="1"/>
</dbReference>
<dbReference type="Gene3D" id="3.40.50.150">
    <property type="entry name" value="Vaccinia Virus protein VP39"/>
    <property type="match status" value="1"/>
</dbReference>
<dbReference type="InterPro" id="IPR029063">
    <property type="entry name" value="SAM-dependent_MTases_sf"/>
</dbReference>
<sequence length="268" mass="28295">MTVPSLNTEYADPASLRVRIATHRDHSERADDPAAAVLAALPPTGAGDLADIGCGDARFLARLRAAGHSGRLVGVDTAPAMVAAANAVPGVTGVLGDISRLPFGDGEFDICTARHMLYHVPEPVAALAELRRVTRRGGTVAVAVNHAGTCARTRELVCAHARGHGLRPRSGMLNAAVHSDTLPDMMRDVFGDVMVVRYDNALVFDRPQPLIAFAEALFSFCGVAPDEPRRGQILSDVAAAAEHWFAEHPGAVWRDPKGYSVVAATVEG</sequence>
<dbReference type="EMBL" id="JBHSAX010000019">
    <property type="protein sequence ID" value="MFC3965142.1"/>
    <property type="molecule type" value="Genomic_DNA"/>
</dbReference>
<feature type="domain" description="Methyltransferase type 11" evidence="1">
    <location>
        <begin position="51"/>
        <end position="141"/>
    </location>
</feature>
<dbReference type="SUPFAM" id="SSF53335">
    <property type="entry name" value="S-adenosyl-L-methionine-dependent methyltransferases"/>
    <property type="match status" value="1"/>
</dbReference>
<dbReference type="Proteomes" id="UP001595696">
    <property type="component" value="Unassembled WGS sequence"/>
</dbReference>
<dbReference type="Pfam" id="PF08241">
    <property type="entry name" value="Methyltransf_11"/>
    <property type="match status" value="1"/>
</dbReference>
<gene>
    <name evidence="2" type="ORF">ACFO0B_24410</name>
</gene>
<dbReference type="PANTHER" id="PTHR43591">
    <property type="entry name" value="METHYLTRANSFERASE"/>
    <property type="match status" value="1"/>
</dbReference>
<evidence type="ECO:0000313" key="3">
    <source>
        <dbReference type="Proteomes" id="UP001595696"/>
    </source>
</evidence>
<keyword evidence="2" id="KW-0489">Methyltransferase</keyword>
<dbReference type="RefSeq" id="WP_378614893.1">
    <property type="nucleotide sequence ID" value="NZ_JBHSAX010000019.1"/>
</dbReference>